<accession>A0A0J8U650</accession>
<dbReference type="AlphaFoldDB" id="A0A0J8U650"/>
<dbReference type="RefSeq" id="WP_048896180.1">
    <property type="nucleotide sequence ID" value="NZ_LFOD01000025.1"/>
</dbReference>
<sequence>MDVPYIVPALLPVHRDRSWRARTGGTWSWNGGREEWRDESRDGRERDAWASQEEIARRARLDGPYTEVD</sequence>
<reference evidence="1 2" key="1">
    <citation type="submission" date="2015-06" db="EMBL/GenBank/DDBJ databases">
        <title>Genome sequence of Mycobacterium conceptionense strain MLE.</title>
        <authorList>
            <person name="Greninger A.L."/>
            <person name="Cunningham G."/>
            <person name="Chiu C.Y."/>
            <person name="Miller S."/>
        </authorList>
    </citation>
    <scope>NUCLEOTIDE SEQUENCE [LARGE SCALE GENOMIC DNA]</scope>
    <source>
        <strain evidence="1 2">MLE</strain>
    </source>
</reference>
<dbReference type="OrthoDB" id="9927022at2"/>
<name>A0A0J8U650_9MYCO</name>
<evidence type="ECO:0000313" key="2">
    <source>
        <dbReference type="Proteomes" id="UP000037594"/>
    </source>
</evidence>
<protein>
    <submittedName>
        <fullName evidence="1">Uncharacterized protein</fullName>
    </submittedName>
</protein>
<dbReference type="EMBL" id="LFOD01000025">
    <property type="protein sequence ID" value="KMV15920.1"/>
    <property type="molecule type" value="Genomic_DNA"/>
</dbReference>
<gene>
    <name evidence="1" type="ORF">ACT17_22755</name>
</gene>
<dbReference type="PATRIC" id="fig|451644.5.peg.4698"/>
<dbReference type="Proteomes" id="UP000037594">
    <property type="component" value="Unassembled WGS sequence"/>
</dbReference>
<organism evidence="1 2">
    <name type="scientific">Mycolicibacterium conceptionense</name>
    <dbReference type="NCBI Taxonomy" id="451644"/>
    <lineage>
        <taxon>Bacteria</taxon>
        <taxon>Bacillati</taxon>
        <taxon>Actinomycetota</taxon>
        <taxon>Actinomycetes</taxon>
        <taxon>Mycobacteriales</taxon>
        <taxon>Mycobacteriaceae</taxon>
        <taxon>Mycolicibacterium</taxon>
    </lineage>
</organism>
<proteinExistence type="predicted"/>
<comment type="caution">
    <text evidence="1">The sequence shown here is derived from an EMBL/GenBank/DDBJ whole genome shotgun (WGS) entry which is preliminary data.</text>
</comment>
<evidence type="ECO:0000313" key="1">
    <source>
        <dbReference type="EMBL" id="KMV15920.1"/>
    </source>
</evidence>